<name>A0A0A6DCF4_9PSED</name>
<evidence type="ECO:0000313" key="1">
    <source>
        <dbReference type="EMBL" id="KHA72362.1"/>
    </source>
</evidence>
<reference evidence="1 2" key="1">
    <citation type="submission" date="2014-10" db="EMBL/GenBank/DDBJ databases">
        <title>Draft genome sequence of Pseudomonas chlororaphis EA105.</title>
        <authorList>
            <person name="McCully L.M."/>
            <person name="Bitzer A.S."/>
            <person name="Spence C."/>
            <person name="Bais H."/>
            <person name="Silby M.W."/>
        </authorList>
    </citation>
    <scope>NUCLEOTIDE SEQUENCE [LARGE SCALE GENOMIC DNA]</scope>
    <source>
        <strain evidence="1 2">EA105</strain>
    </source>
</reference>
<dbReference type="EMBL" id="JSFK01000015">
    <property type="protein sequence ID" value="KHA72362.1"/>
    <property type="molecule type" value="Genomic_DNA"/>
</dbReference>
<proteinExistence type="predicted"/>
<dbReference type="Proteomes" id="UP000030564">
    <property type="component" value="Unassembled WGS sequence"/>
</dbReference>
<comment type="caution">
    <text evidence="1">The sequence shown here is derived from an EMBL/GenBank/DDBJ whole genome shotgun (WGS) entry which is preliminary data.</text>
</comment>
<evidence type="ECO:0000313" key="2">
    <source>
        <dbReference type="Proteomes" id="UP000030564"/>
    </source>
</evidence>
<accession>A0A0A6DCF4</accession>
<organism evidence="1 2">
    <name type="scientific">Pseudomonas chlororaphis</name>
    <dbReference type="NCBI Taxonomy" id="587753"/>
    <lineage>
        <taxon>Bacteria</taxon>
        <taxon>Pseudomonadati</taxon>
        <taxon>Pseudomonadota</taxon>
        <taxon>Gammaproteobacteria</taxon>
        <taxon>Pseudomonadales</taxon>
        <taxon>Pseudomonadaceae</taxon>
        <taxon>Pseudomonas</taxon>
    </lineage>
</organism>
<protein>
    <submittedName>
        <fullName evidence="1">Uncharacterized protein</fullName>
    </submittedName>
</protein>
<dbReference type="OrthoDB" id="7026635at2"/>
<dbReference type="PATRIC" id="fig|587753.9.peg.1277"/>
<dbReference type="AlphaFoldDB" id="A0A0A6DCF4"/>
<sequence>MAERIYRKLEGMGLEYVSGRLEQNPKERAIRYTVTFDMDLDFTHFKQMANAYIPNYLDNPINAIRPELDGLADHYSYNYLFGAAGNIRDNQALFELFTSPGYYNDQWATGPRRQVRYGKPEFVQVGHKLRVTARRDFRSLDDTGQIEIGDLPVIQFHWMLNLLQSDLSTPGGIAPMTKVVLMYMDEDYVEVEGEQVLRGTRYVGRDQLGFGNIAPKQILTAK</sequence>
<gene>
    <name evidence="1" type="ORF">NZ35_15870</name>
</gene>